<name>A0A4P7A142_9BACL</name>
<protein>
    <submittedName>
        <fullName evidence="2">Uncharacterized protein</fullName>
    </submittedName>
</protein>
<dbReference type="OrthoDB" id="9988228at2"/>
<evidence type="ECO:0000313" key="2">
    <source>
        <dbReference type="EMBL" id="QBP42139.1"/>
    </source>
</evidence>
<gene>
    <name evidence="2" type="ORF">E2636_13715</name>
</gene>
<dbReference type="Proteomes" id="UP000294292">
    <property type="component" value="Chromosome"/>
</dbReference>
<accession>A0A4P7A142</accession>
<sequence>MISVTGGRVPRGDRQASSGQQDVGHKGVATRGGVFSLCSHCSLPAGSRLSRFSRGVAAFHFNHSPV</sequence>
<evidence type="ECO:0000256" key="1">
    <source>
        <dbReference type="SAM" id="MobiDB-lite"/>
    </source>
</evidence>
<organism evidence="2 3">
    <name type="scientific">Paenisporosarcina antarctica</name>
    <dbReference type="NCBI Taxonomy" id="417367"/>
    <lineage>
        <taxon>Bacteria</taxon>
        <taxon>Bacillati</taxon>
        <taxon>Bacillota</taxon>
        <taxon>Bacilli</taxon>
        <taxon>Bacillales</taxon>
        <taxon>Caryophanaceae</taxon>
        <taxon>Paenisporosarcina</taxon>
    </lineage>
</organism>
<keyword evidence="3" id="KW-1185">Reference proteome</keyword>
<reference evidence="2 3" key="1">
    <citation type="submission" date="2019-03" db="EMBL/GenBank/DDBJ databases">
        <title>Complete genome sequence of Paenisporosarcina antarctica CGMCC 1.6503T.</title>
        <authorList>
            <person name="Rong J.-C."/>
            <person name="Chi N.-Y."/>
            <person name="Zhang Q.-F."/>
        </authorList>
    </citation>
    <scope>NUCLEOTIDE SEQUENCE [LARGE SCALE GENOMIC DNA]</scope>
    <source>
        <strain evidence="2 3">CGMCC 1.6503</strain>
    </source>
</reference>
<dbReference type="AlphaFoldDB" id="A0A4P7A142"/>
<dbReference type="EMBL" id="CP038015">
    <property type="protein sequence ID" value="QBP42139.1"/>
    <property type="molecule type" value="Genomic_DNA"/>
</dbReference>
<feature type="region of interest" description="Disordered" evidence="1">
    <location>
        <begin position="1"/>
        <end position="27"/>
    </location>
</feature>
<proteinExistence type="predicted"/>
<dbReference type="KEGG" id="panc:E2636_13715"/>
<evidence type="ECO:0000313" key="3">
    <source>
        <dbReference type="Proteomes" id="UP000294292"/>
    </source>
</evidence>